<keyword evidence="2" id="KW-1185">Reference proteome</keyword>
<protein>
    <submittedName>
        <fullName evidence="1">FAD-binding domain-containing protein</fullName>
    </submittedName>
</protein>
<evidence type="ECO:0000313" key="2">
    <source>
        <dbReference type="Proteomes" id="UP000814033"/>
    </source>
</evidence>
<dbReference type="Proteomes" id="UP000814033">
    <property type="component" value="Unassembled WGS sequence"/>
</dbReference>
<comment type="caution">
    <text evidence="1">The sequence shown here is derived from an EMBL/GenBank/DDBJ whole genome shotgun (WGS) entry which is preliminary data.</text>
</comment>
<gene>
    <name evidence="1" type="ORF">FA95DRAFT_1605143</name>
</gene>
<reference evidence="1" key="1">
    <citation type="submission" date="2021-02" db="EMBL/GenBank/DDBJ databases">
        <authorList>
            <consortium name="DOE Joint Genome Institute"/>
            <person name="Ahrendt S."/>
            <person name="Looney B.P."/>
            <person name="Miyauchi S."/>
            <person name="Morin E."/>
            <person name="Drula E."/>
            <person name="Courty P.E."/>
            <person name="Chicoki N."/>
            <person name="Fauchery L."/>
            <person name="Kohler A."/>
            <person name="Kuo A."/>
            <person name="Labutti K."/>
            <person name="Pangilinan J."/>
            <person name="Lipzen A."/>
            <person name="Riley R."/>
            <person name="Andreopoulos W."/>
            <person name="He G."/>
            <person name="Johnson J."/>
            <person name="Barry K.W."/>
            <person name="Grigoriev I.V."/>
            <person name="Nagy L."/>
            <person name="Hibbett D."/>
            <person name="Henrissat B."/>
            <person name="Matheny P.B."/>
            <person name="Labbe J."/>
            <person name="Martin F."/>
        </authorList>
    </citation>
    <scope>NUCLEOTIDE SEQUENCE</scope>
    <source>
        <strain evidence="1">FP105234-sp</strain>
    </source>
</reference>
<dbReference type="EMBL" id="MU275885">
    <property type="protein sequence ID" value="KAI0048511.1"/>
    <property type="molecule type" value="Genomic_DNA"/>
</dbReference>
<proteinExistence type="predicted"/>
<evidence type="ECO:0000313" key="1">
    <source>
        <dbReference type="EMBL" id="KAI0048511.1"/>
    </source>
</evidence>
<reference evidence="1" key="2">
    <citation type="journal article" date="2022" name="New Phytol.">
        <title>Evolutionary transition to the ectomycorrhizal habit in the genomes of a hyperdiverse lineage of mushroom-forming fungi.</title>
        <authorList>
            <person name="Looney B."/>
            <person name="Miyauchi S."/>
            <person name="Morin E."/>
            <person name="Drula E."/>
            <person name="Courty P.E."/>
            <person name="Kohler A."/>
            <person name="Kuo A."/>
            <person name="LaButti K."/>
            <person name="Pangilinan J."/>
            <person name="Lipzen A."/>
            <person name="Riley R."/>
            <person name="Andreopoulos W."/>
            <person name="He G."/>
            <person name="Johnson J."/>
            <person name="Nolan M."/>
            <person name="Tritt A."/>
            <person name="Barry K.W."/>
            <person name="Grigoriev I.V."/>
            <person name="Nagy L.G."/>
            <person name="Hibbett D."/>
            <person name="Henrissat B."/>
            <person name="Matheny P.B."/>
            <person name="Labbe J."/>
            <person name="Martin F.M."/>
        </authorList>
    </citation>
    <scope>NUCLEOTIDE SEQUENCE</scope>
    <source>
        <strain evidence="1">FP105234-sp</strain>
    </source>
</reference>
<accession>A0ACB8RY40</accession>
<name>A0ACB8RY40_9AGAM</name>
<organism evidence="1 2">
    <name type="scientific">Auriscalpium vulgare</name>
    <dbReference type="NCBI Taxonomy" id="40419"/>
    <lineage>
        <taxon>Eukaryota</taxon>
        <taxon>Fungi</taxon>
        <taxon>Dikarya</taxon>
        <taxon>Basidiomycota</taxon>
        <taxon>Agaricomycotina</taxon>
        <taxon>Agaricomycetes</taxon>
        <taxon>Russulales</taxon>
        <taxon>Auriscalpiaceae</taxon>
        <taxon>Auriscalpium</taxon>
    </lineage>
</organism>
<sequence length="583" mass="61600">MASFLSTALLALLLTTSAFASPTPRTCRTQPSDPAFPRPSQWAALNESVDGRLLNVVPTAKFCLERGGCSDVLWNSSVWRASVPGAMNSNNWEQDYAGNGSLCIFNSTTCGQGNVPLFAINATSPAHLQAGIRFATTHNLRLAIKASGHDFLGRSTARDSLLLWTQYFRNITFSDDAETVTVGSGVGLKDLYAATKARGRIIVGGTAWTVAAAGGYAQGGGHSAFSPVLGLAVDNAVEYNIVLANGDLIAANATSHPDLFWALRGGGAGSWGVLTSVTYRTHPTFPATLHQATFVAPSSLLAGRLLAAHAHHIPTLDVLRAGQYFYLRGAPGNGSSTLSLTTIAPHVTSGAVLAARMEPLLNAARAMGVAVQGELTLTALANDIVPNAEWAIEAIVGGLSTADAPRRVVPFQDDIAGHNVIMGSRLIPEKVYTNGGVDAFAGTFTRILDMGVPGIHGHLVAGGKVAENAHINSSVTPKWRTAKTHILISRSWPDTTAPALVEQLRYNFTHTAMPLLVGLTGEHDSGAYSSEADVREPNFQTTFYGPHYTILSAVKARYDPSDLFIVGAGVGSERWDESGMCRV</sequence>